<feature type="region of interest" description="Disordered" evidence="1">
    <location>
        <begin position="504"/>
        <end position="646"/>
    </location>
</feature>
<feature type="compositionally biased region" description="Basic and acidic residues" evidence="1">
    <location>
        <begin position="1123"/>
        <end position="1133"/>
    </location>
</feature>
<feature type="compositionally biased region" description="Basic and acidic residues" evidence="1">
    <location>
        <begin position="507"/>
        <end position="517"/>
    </location>
</feature>
<feature type="compositionally biased region" description="Polar residues" evidence="1">
    <location>
        <begin position="396"/>
        <end position="405"/>
    </location>
</feature>
<feature type="compositionally biased region" description="Basic and acidic residues" evidence="1">
    <location>
        <begin position="343"/>
        <end position="353"/>
    </location>
</feature>
<feature type="region of interest" description="Disordered" evidence="1">
    <location>
        <begin position="929"/>
        <end position="958"/>
    </location>
</feature>
<accession>A0AAV6NHL1</accession>
<feature type="compositionally biased region" description="Polar residues" evidence="1">
    <location>
        <begin position="314"/>
        <end position="323"/>
    </location>
</feature>
<feature type="compositionally biased region" description="Basic and acidic residues" evidence="1">
    <location>
        <begin position="35"/>
        <end position="56"/>
    </location>
</feature>
<organism evidence="2 3">
    <name type="scientific">Cucurbita argyrosperma subsp. sororia</name>
    <dbReference type="NCBI Taxonomy" id="37648"/>
    <lineage>
        <taxon>Eukaryota</taxon>
        <taxon>Viridiplantae</taxon>
        <taxon>Streptophyta</taxon>
        <taxon>Embryophyta</taxon>
        <taxon>Tracheophyta</taxon>
        <taxon>Spermatophyta</taxon>
        <taxon>Magnoliopsida</taxon>
        <taxon>eudicotyledons</taxon>
        <taxon>Gunneridae</taxon>
        <taxon>Pentapetalae</taxon>
        <taxon>rosids</taxon>
        <taxon>fabids</taxon>
        <taxon>Cucurbitales</taxon>
        <taxon>Cucurbitaceae</taxon>
        <taxon>Cucurbiteae</taxon>
        <taxon>Cucurbita</taxon>
    </lineage>
</organism>
<sequence length="1197" mass="133469">MGNEMGNNNTSEFREEEQARTDPEKSLLEGGANEVKADEVADFSQKEARPGSDGADKLNGNHHVIDKEEEKNKECNTAEFHVVSEKLPDRTKEDNVVQANSKEDKTKEFDPEENRSDGNEHEHEKQASNQEEEEGEGVSNLNTTILALDEPKPEKTSDFKSTQHELLNIKAESFTEDSNKSPEECKDALGLSLNDTYHSADCAMADSEETTNMDRVLGIGRGIDKENGVRGKGSNFDMITQASEDPKTKKISDFDADQVIDTDRDADKEDDRERGKGSNLDPKSEKTTDFHVDQVLDTDRDPEKEGDIERLKGSNCNTMTQASEDPKSENFSDFVAEQVIDNDQEKGDIERIKGSNCNTMTQASEDPKSQNVSDFVADQVIDNDQEKGDIERIKGSNCNTMTQASEDSKSENVSDFVADQVIDNDQEKGDIERIKGSNCNTMTQASEDPKSENVSDFVADQVIDNDQEKGDIERIKGSNCNTMTQASEDPKSENVSDFVADQVIDNDQEKGDIERIKGSNCNTMTQASEDSKSENFSDFVADQVIDNDQEKGDIERIKGSHCNTMTQASEDPKSENFSDFVADQVIDNDQEKHNENDRARGKNSNFDTRKQASEDPKSETTSNFDADQVIETNQDTDKEGDGLKEKVSNLDMIAQALEDPKLRKPSDFDAHQVIDTLRDTDKEHDAEKGKSYDVKTLHVQDDPKSEKNSDLKSIHHELPEKAESLGGSSDDGSLQESKYCFGSSLEHTEENDHFMCTEKLTNVDCFGAEAETDMEKNCDIIEPRPYHENTMPAAKIIDTKDEETAIDLIGHNTSCSQPEESLVIELPKSCMQVPEVENRCTVLKENPQLREEQGTETIVQDNLPTQSKISNEVQEEFNTIRSHSEENAASESVVRNQNETPGEDCEDSDEEYLEISEQVMEVLNSSIGDCKHKNEGMGETTEISTNVGHEGERREPEENLFEPLLGLQPQSHQKEASITFQTGESTDESISTLRQITEKASEKSKKNSSDSPHYIQTASATFTETKPSTNPIDEQNVTTLPLPTFREENQESPGRTSNESNSDNSVAHIEMRKSPSFNIDIQSEGKTVETEKIPLLYQIKTIEDLQNLQEISFPNPTEKRVVKLGRSESEKSRPSFPGFAKEKEESEMESTATNQHKLGATKNAVKDLPPPSPIRKGKRRSKSLIFGTCICCATAIN</sequence>
<feature type="region of interest" description="Disordered" evidence="1">
    <location>
        <begin position="1123"/>
        <end position="1179"/>
    </location>
</feature>
<feature type="region of interest" description="Disordered" evidence="1">
    <location>
        <begin position="1020"/>
        <end position="1065"/>
    </location>
</feature>
<feature type="region of interest" description="Disordered" evidence="1">
    <location>
        <begin position="1"/>
        <end position="162"/>
    </location>
</feature>
<feature type="compositionally biased region" description="Polar residues" evidence="1">
    <location>
        <begin position="619"/>
        <end position="633"/>
    </location>
</feature>
<name>A0AAV6NHL1_9ROSI</name>
<evidence type="ECO:0000256" key="1">
    <source>
        <dbReference type="SAM" id="MobiDB-lite"/>
    </source>
</evidence>
<feature type="compositionally biased region" description="Polar residues" evidence="1">
    <location>
        <begin position="1"/>
        <end position="11"/>
    </location>
</feature>
<keyword evidence="3" id="KW-1185">Reference proteome</keyword>
<proteinExistence type="predicted"/>
<feature type="region of interest" description="Disordered" evidence="1">
    <location>
        <begin position="223"/>
        <end position="413"/>
    </location>
</feature>
<feature type="region of interest" description="Disordered" evidence="1">
    <location>
        <begin position="879"/>
        <end position="910"/>
    </location>
</feature>
<feature type="compositionally biased region" description="Basic and acidic residues" evidence="1">
    <location>
        <begin position="548"/>
        <end position="558"/>
    </location>
</feature>
<feature type="region of interest" description="Disordered" evidence="1">
    <location>
        <begin position="679"/>
        <end position="711"/>
    </location>
</feature>
<feature type="compositionally biased region" description="Basic and acidic residues" evidence="1">
    <location>
        <begin position="635"/>
        <end position="646"/>
    </location>
</feature>
<gene>
    <name evidence="2" type="ORF">SDJN03_10589</name>
</gene>
<comment type="caution">
    <text evidence="2">The sequence shown here is derived from an EMBL/GenBank/DDBJ whole genome shotgun (WGS) entry which is preliminary data.</text>
</comment>
<evidence type="ECO:0000313" key="3">
    <source>
        <dbReference type="Proteomes" id="UP000685013"/>
    </source>
</evidence>
<feature type="non-terminal residue" evidence="2">
    <location>
        <position position="1"/>
    </location>
</feature>
<protein>
    <submittedName>
        <fullName evidence="2">Uncharacterized protein</fullName>
    </submittedName>
</protein>
<evidence type="ECO:0000313" key="2">
    <source>
        <dbReference type="EMBL" id="KAG6597409.1"/>
    </source>
</evidence>
<dbReference type="EMBL" id="JAGKQH010000006">
    <property type="protein sequence ID" value="KAG6597409.1"/>
    <property type="molecule type" value="Genomic_DNA"/>
</dbReference>
<feature type="region of interest" description="Disordered" evidence="1">
    <location>
        <begin position="970"/>
        <end position="991"/>
    </location>
</feature>
<feature type="compositionally biased region" description="Polar residues" evidence="1">
    <location>
        <begin position="879"/>
        <end position="900"/>
    </location>
</feature>
<feature type="compositionally biased region" description="Polar residues" evidence="1">
    <location>
        <begin position="355"/>
        <end position="373"/>
    </location>
</feature>
<feature type="compositionally biased region" description="Basic and acidic residues" evidence="1">
    <location>
        <begin position="63"/>
        <end position="126"/>
    </location>
</feature>
<feature type="compositionally biased region" description="Basic and acidic residues" evidence="1">
    <location>
        <begin position="244"/>
        <end position="253"/>
    </location>
</feature>
<dbReference type="Proteomes" id="UP000685013">
    <property type="component" value="Chromosome 6"/>
</dbReference>
<feature type="compositionally biased region" description="Polar residues" evidence="1">
    <location>
        <begin position="1020"/>
        <end position="1041"/>
    </location>
</feature>
<feature type="compositionally biased region" description="Basic and acidic residues" evidence="1">
    <location>
        <begin position="589"/>
        <end position="600"/>
    </location>
</feature>
<feature type="compositionally biased region" description="Basic and acidic residues" evidence="1">
    <location>
        <begin position="12"/>
        <end position="27"/>
    </location>
</feature>
<dbReference type="AlphaFoldDB" id="A0AAV6NHL1"/>
<feature type="compositionally biased region" description="Basic and acidic residues" evidence="1">
    <location>
        <begin position="149"/>
        <end position="162"/>
    </location>
</feature>
<reference evidence="2 3" key="1">
    <citation type="journal article" date="2021" name="Hortic Res">
        <title>The domestication of Cucurbita argyrosperma as revealed by the genome of its wild relative.</title>
        <authorList>
            <person name="Barrera-Redondo J."/>
            <person name="Sanchez-de la Vega G."/>
            <person name="Aguirre-Liguori J.A."/>
            <person name="Castellanos-Morales G."/>
            <person name="Gutierrez-Guerrero Y.T."/>
            <person name="Aguirre-Dugua X."/>
            <person name="Aguirre-Planter E."/>
            <person name="Tenaillon M.I."/>
            <person name="Lira-Saade R."/>
            <person name="Eguiarte L.E."/>
        </authorList>
    </citation>
    <scope>NUCLEOTIDE SEQUENCE [LARGE SCALE GENOMIC DNA]</scope>
    <source>
        <strain evidence="2">JBR-2021</strain>
    </source>
</reference>
<feature type="compositionally biased region" description="Polar residues" evidence="1">
    <location>
        <begin position="519"/>
        <end position="528"/>
    </location>
</feature>
<feature type="compositionally biased region" description="Basic and acidic residues" evidence="1">
    <location>
        <begin position="384"/>
        <end position="394"/>
    </location>
</feature>
<feature type="compositionally biased region" description="Basic and acidic residues" evidence="1">
    <location>
        <begin position="607"/>
        <end position="618"/>
    </location>
</feature>
<feature type="compositionally biased region" description="Basic and acidic residues" evidence="1">
    <location>
        <begin position="261"/>
        <end position="312"/>
    </location>
</feature>
<feature type="compositionally biased region" description="Acidic residues" evidence="1">
    <location>
        <begin position="901"/>
        <end position="910"/>
    </location>
</feature>
<feature type="compositionally biased region" description="Polar residues" evidence="1">
    <location>
        <begin position="1051"/>
        <end position="1065"/>
    </location>
</feature>